<dbReference type="Proteomes" id="UP001396334">
    <property type="component" value="Unassembled WGS sequence"/>
</dbReference>
<keyword evidence="3" id="KW-0238">DNA-binding</keyword>
<accession>A0ABR2P3P3</accession>
<feature type="region of interest" description="Disordered" evidence="7">
    <location>
        <begin position="155"/>
        <end position="201"/>
    </location>
</feature>
<dbReference type="PROSITE" id="PS51032">
    <property type="entry name" value="AP2_ERF"/>
    <property type="match status" value="1"/>
</dbReference>
<dbReference type="InterPro" id="IPR044808">
    <property type="entry name" value="ERF_plant"/>
</dbReference>
<dbReference type="PANTHER" id="PTHR31190">
    <property type="entry name" value="DNA-BINDING DOMAIN"/>
    <property type="match status" value="1"/>
</dbReference>
<gene>
    <name evidence="9" type="ORF">V6N11_057826</name>
</gene>
<dbReference type="EMBL" id="JBBPBN010000082">
    <property type="protein sequence ID" value="KAK8983068.1"/>
    <property type="molecule type" value="Genomic_DNA"/>
</dbReference>
<dbReference type="PRINTS" id="PR00367">
    <property type="entry name" value="ETHRSPELEMNT"/>
</dbReference>
<evidence type="ECO:0000256" key="6">
    <source>
        <dbReference type="ARBA" id="ARBA00024343"/>
    </source>
</evidence>
<comment type="similarity">
    <text evidence="6">Belongs to the AP2/ERF transcription factor family. ERF subfamily.</text>
</comment>
<organism evidence="9 10">
    <name type="scientific">Hibiscus sabdariffa</name>
    <name type="common">roselle</name>
    <dbReference type="NCBI Taxonomy" id="183260"/>
    <lineage>
        <taxon>Eukaryota</taxon>
        <taxon>Viridiplantae</taxon>
        <taxon>Streptophyta</taxon>
        <taxon>Embryophyta</taxon>
        <taxon>Tracheophyta</taxon>
        <taxon>Spermatophyta</taxon>
        <taxon>Magnoliopsida</taxon>
        <taxon>eudicotyledons</taxon>
        <taxon>Gunneridae</taxon>
        <taxon>Pentapetalae</taxon>
        <taxon>rosids</taxon>
        <taxon>malvids</taxon>
        <taxon>Malvales</taxon>
        <taxon>Malvaceae</taxon>
        <taxon>Malvoideae</taxon>
        <taxon>Hibiscus</taxon>
    </lineage>
</organism>
<protein>
    <recommendedName>
        <fullName evidence="8">AP2/ERF domain-containing protein</fullName>
    </recommendedName>
</protein>
<evidence type="ECO:0000256" key="7">
    <source>
        <dbReference type="SAM" id="MobiDB-lite"/>
    </source>
</evidence>
<sequence>MKIMSADRPESSSVSEDLALLDSLSHHILAPDFEYSFDDAVSFDGPPLHGGSGTNSSFTSLLNSCTLPLNVDKEFSFACPPPGEVEPPPQEASGKKVHYRGVRRRPWGKYAAEIRDPEKNGLRVWLGTYETPEDAALAYDKAAFKIRGSKAKLNFPHLIGSGNTEPVRVGTRRRSPPEPSSFLSFSGVEGSSSASTMASKK</sequence>
<comment type="caution">
    <text evidence="9">The sequence shown here is derived from an EMBL/GenBank/DDBJ whole genome shotgun (WGS) entry which is preliminary data.</text>
</comment>
<name>A0ABR2P3P3_9ROSI</name>
<dbReference type="CDD" id="cd00018">
    <property type="entry name" value="AP2"/>
    <property type="match status" value="1"/>
</dbReference>
<feature type="compositionally biased region" description="Low complexity" evidence="7">
    <location>
        <begin position="180"/>
        <end position="195"/>
    </location>
</feature>
<dbReference type="Gene3D" id="3.30.730.10">
    <property type="entry name" value="AP2/ERF domain"/>
    <property type="match status" value="1"/>
</dbReference>
<dbReference type="InterPro" id="IPR036955">
    <property type="entry name" value="AP2/ERF_dom_sf"/>
</dbReference>
<evidence type="ECO:0000259" key="8">
    <source>
        <dbReference type="PROSITE" id="PS51032"/>
    </source>
</evidence>
<evidence type="ECO:0000256" key="3">
    <source>
        <dbReference type="ARBA" id="ARBA00023125"/>
    </source>
</evidence>
<dbReference type="SMART" id="SM00380">
    <property type="entry name" value="AP2"/>
    <property type="match status" value="1"/>
</dbReference>
<dbReference type="PANTHER" id="PTHR31190:SF449">
    <property type="entry name" value="AP2_ERF DOMAIN-CONTAINING PROTEIN"/>
    <property type="match status" value="1"/>
</dbReference>
<keyword evidence="10" id="KW-1185">Reference proteome</keyword>
<dbReference type="SUPFAM" id="SSF54171">
    <property type="entry name" value="DNA-binding domain"/>
    <property type="match status" value="1"/>
</dbReference>
<evidence type="ECO:0000313" key="10">
    <source>
        <dbReference type="Proteomes" id="UP001396334"/>
    </source>
</evidence>
<evidence type="ECO:0000256" key="5">
    <source>
        <dbReference type="ARBA" id="ARBA00023242"/>
    </source>
</evidence>
<evidence type="ECO:0000256" key="1">
    <source>
        <dbReference type="ARBA" id="ARBA00004123"/>
    </source>
</evidence>
<reference evidence="9 10" key="1">
    <citation type="journal article" date="2024" name="G3 (Bethesda)">
        <title>Genome assembly of Hibiscus sabdariffa L. provides insights into metabolisms of medicinal natural products.</title>
        <authorList>
            <person name="Kim T."/>
        </authorList>
    </citation>
    <scope>NUCLEOTIDE SEQUENCE [LARGE SCALE GENOMIC DNA]</scope>
    <source>
        <strain evidence="9">TK-2024</strain>
        <tissue evidence="9">Old leaves</tissue>
    </source>
</reference>
<dbReference type="Pfam" id="PF00847">
    <property type="entry name" value="AP2"/>
    <property type="match status" value="1"/>
</dbReference>
<evidence type="ECO:0000313" key="9">
    <source>
        <dbReference type="EMBL" id="KAK8983068.1"/>
    </source>
</evidence>
<dbReference type="InterPro" id="IPR001471">
    <property type="entry name" value="AP2/ERF_dom"/>
</dbReference>
<evidence type="ECO:0000256" key="4">
    <source>
        <dbReference type="ARBA" id="ARBA00023163"/>
    </source>
</evidence>
<keyword evidence="4" id="KW-0804">Transcription</keyword>
<proteinExistence type="inferred from homology"/>
<keyword evidence="5" id="KW-0539">Nucleus</keyword>
<dbReference type="InterPro" id="IPR016177">
    <property type="entry name" value="DNA-bd_dom_sf"/>
</dbReference>
<feature type="domain" description="AP2/ERF" evidence="8">
    <location>
        <begin position="98"/>
        <end position="156"/>
    </location>
</feature>
<keyword evidence="2" id="KW-0805">Transcription regulation</keyword>
<evidence type="ECO:0000256" key="2">
    <source>
        <dbReference type="ARBA" id="ARBA00023015"/>
    </source>
</evidence>
<comment type="subcellular location">
    <subcellularLocation>
        <location evidence="1">Nucleus</location>
    </subcellularLocation>
</comment>